<organism evidence="3 4">
    <name type="scientific">Periconia digitata</name>
    <dbReference type="NCBI Taxonomy" id="1303443"/>
    <lineage>
        <taxon>Eukaryota</taxon>
        <taxon>Fungi</taxon>
        <taxon>Dikarya</taxon>
        <taxon>Ascomycota</taxon>
        <taxon>Pezizomycotina</taxon>
        <taxon>Dothideomycetes</taxon>
        <taxon>Pleosporomycetidae</taxon>
        <taxon>Pleosporales</taxon>
        <taxon>Massarineae</taxon>
        <taxon>Periconiaceae</taxon>
        <taxon>Periconia</taxon>
    </lineage>
</organism>
<feature type="transmembrane region" description="Helical" evidence="2">
    <location>
        <begin position="463"/>
        <end position="488"/>
    </location>
</feature>
<feature type="transmembrane region" description="Helical" evidence="2">
    <location>
        <begin position="508"/>
        <end position="528"/>
    </location>
</feature>
<feature type="region of interest" description="Disordered" evidence="1">
    <location>
        <begin position="227"/>
        <end position="254"/>
    </location>
</feature>
<accession>A0A9W4U8N7</accession>
<gene>
    <name evidence="3" type="ORF">PDIGIT_LOCUS3442</name>
</gene>
<keyword evidence="2" id="KW-0812">Transmembrane</keyword>
<evidence type="ECO:0000313" key="4">
    <source>
        <dbReference type="Proteomes" id="UP001152607"/>
    </source>
</evidence>
<sequence>MNDFPLYCQDIGDPTKPGLDCCYPDNPSSSACQAAFDSQAKTFGPNVCSSGNCLEDCSNVSTIYQSILEIDGFSGNGYGPKRRFATCVNVPAMAGYLSQSSLPSNITSAIGSNISPRAAESQLRRVTSAVTECLTMTCRNARSAEKCRQDCSAVNMLHNSTQPNLQGVDQCLTSLCSTQYDSLPFADADVVGIGVFTSYIMQCMLVVVIWFALSTFTVFNRKGRERHPPPLAVEGEADNSKSAPRKHYSSSKEEKTHQEVLESFLLQFHKAQCYFSATIQIASLSYNIFNTNLLMTFMLTPLATNGVLPVVFAYMILIHCKKATPDVTLLTITCWLLSSIVFWTLYHGITPINNEIQSEIKRYRAYQQFMYKLSAIDECGGFSGLAVCPENNVLGREDITAASRKLRALTPIIWSFATACLLGMLAPKCFTRRNSLEKKERRNRGENRKVEIPLSGKGPHYNILFLGSLSLGAILYVVLSLLFLAGVGMQLSLLSIGTSLNMMDRTDWGFGQVVAISVWIPPLLGYLYEEMSHYFGFDQN</sequence>
<dbReference type="OrthoDB" id="4582561at2759"/>
<dbReference type="EMBL" id="CAOQHR010000002">
    <property type="protein sequence ID" value="CAI6316941.1"/>
    <property type="molecule type" value="Genomic_DNA"/>
</dbReference>
<feature type="transmembrane region" description="Helical" evidence="2">
    <location>
        <begin position="199"/>
        <end position="219"/>
    </location>
</feature>
<protein>
    <submittedName>
        <fullName evidence="3">Uncharacterized protein</fullName>
    </submittedName>
</protein>
<proteinExistence type="predicted"/>
<feature type="transmembrane region" description="Helical" evidence="2">
    <location>
        <begin position="329"/>
        <end position="349"/>
    </location>
</feature>
<evidence type="ECO:0000256" key="2">
    <source>
        <dbReference type="SAM" id="Phobius"/>
    </source>
</evidence>
<keyword evidence="4" id="KW-1185">Reference proteome</keyword>
<keyword evidence="2" id="KW-0472">Membrane</keyword>
<dbReference type="AlphaFoldDB" id="A0A9W4U8N7"/>
<reference evidence="3" key="1">
    <citation type="submission" date="2023-01" db="EMBL/GenBank/DDBJ databases">
        <authorList>
            <person name="Van Ghelder C."/>
            <person name="Rancurel C."/>
        </authorList>
    </citation>
    <scope>NUCLEOTIDE SEQUENCE</scope>
    <source>
        <strain evidence="3">CNCM I-4278</strain>
    </source>
</reference>
<keyword evidence="2" id="KW-1133">Transmembrane helix</keyword>
<comment type="caution">
    <text evidence="3">The sequence shown here is derived from an EMBL/GenBank/DDBJ whole genome shotgun (WGS) entry which is preliminary data.</text>
</comment>
<dbReference type="Proteomes" id="UP001152607">
    <property type="component" value="Unassembled WGS sequence"/>
</dbReference>
<evidence type="ECO:0000256" key="1">
    <source>
        <dbReference type="SAM" id="MobiDB-lite"/>
    </source>
</evidence>
<name>A0A9W4U8N7_9PLEO</name>
<feature type="transmembrane region" description="Helical" evidence="2">
    <location>
        <begin position="295"/>
        <end position="317"/>
    </location>
</feature>
<feature type="transmembrane region" description="Helical" evidence="2">
    <location>
        <begin position="412"/>
        <end position="431"/>
    </location>
</feature>
<evidence type="ECO:0000313" key="3">
    <source>
        <dbReference type="EMBL" id="CAI6316941.1"/>
    </source>
</evidence>